<comment type="caution">
    <text evidence="3">The sequence shown here is derived from an EMBL/GenBank/DDBJ whole genome shotgun (WGS) entry which is preliminary data.</text>
</comment>
<dbReference type="InterPro" id="IPR045361">
    <property type="entry name" value="CIS_tube_prot_N"/>
</dbReference>
<name>A0AAE3GVN1_9CYAN</name>
<sequence>MSLVKAKLISTDGGGTIEFMFNPNQLGFTQQINLTKNSGARTGRGLPKVNFAYPEPCKLSINDIMFDTYETGESVLAYISQFEKALNFAESGEGKEKRPPTYLFTWGATQYIRCFITNCTYNLTMFLEDGTPVRAKVNLSLEEIDESTSQPGMGTPQPSSSQRQGNSRGNGS</sequence>
<proteinExistence type="predicted"/>
<evidence type="ECO:0000313" key="4">
    <source>
        <dbReference type="Proteomes" id="UP001204953"/>
    </source>
</evidence>
<feature type="compositionally biased region" description="Polar residues" evidence="1">
    <location>
        <begin position="147"/>
        <end position="172"/>
    </location>
</feature>
<feature type="domain" description="Contractile injection system tube protein N-terminal" evidence="2">
    <location>
        <begin position="12"/>
        <end position="149"/>
    </location>
</feature>
<keyword evidence="4" id="KW-1185">Reference proteome</keyword>
<accession>A0AAE3GVN1</accession>
<dbReference type="RefSeq" id="WP_256529520.1">
    <property type="nucleotide sequence ID" value="NZ_JAMZMM010000255.1"/>
</dbReference>
<evidence type="ECO:0000313" key="3">
    <source>
        <dbReference type="EMBL" id="MCP2730902.1"/>
    </source>
</evidence>
<evidence type="ECO:0000256" key="1">
    <source>
        <dbReference type="SAM" id="MobiDB-lite"/>
    </source>
</evidence>
<feature type="region of interest" description="Disordered" evidence="1">
    <location>
        <begin position="143"/>
        <end position="172"/>
    </location>
</feature>
<reference evidence="3" key="1">
    <citation type="submission" date="2022-06" db="EMBL/GenBank/DDBJ databases">
        <title>New cyanobacteria of genus Symplocastrum in benthos of Lake Baikal.</title>
        <authorList>
            <person name="Sorokovikova E."/>
            <person name="Tikhonova I."/>
            <person name="Krasnopeev A."/>
            <person name="Evseev P."/>
            <person name="Gladkikh A."/>
            <person name="Belykh O."/>
        </authorList>
    </citation>
    <scope>NUCLEOTIDE SEQUENCE</scope>
    <source>
        <strain evidence="3">BBK-W-15</strain>
    </source>
</reference>
<dbReference type="Proteomes" id="UP001204953">
    <property type="component" value="Unassembled WGS sequence"/>
</dbReference>
<organism evidence="3 4">
    <name type="scientific">Limnofasciculus baicalensis BBK-W-15</name>
    <dbReference type="NCBI Taxonomy" id="2699891"/>
    <lineage>
        <taxon>Bacteria</taxon>
        <taxon>Bacillati</taxon>
        <taxon>Cyanobacteriota</taxon>
        <taxon>Cyanophyceae</taxon>
        <taxon>Coleofasciculales</taxon>
        <taxon>Coleofasciculaceae</taxon>
        <taxon>Limnofasciculus</taxon>
        <taxon>Limnofasciculus baicalensis</taxon>
    </lineage>
</organism>
<dbReference type="AlphaFoldDB" id="A0AAE3GVN1"/>
<dbReference type="EMBL" id="JAMZMM010000255">
    <property type="protein sequence ID" value="MCP2730902.1"/>
    <property type="molecule type" value="Genomic_DNA"/>
</dbReference>
<protein>
    <recommendedName>
        <fullName evidence="2">Contractile injection system tube protein N-terminal domain-containing protein</fullName>
    </recommendedName>
</protein>
<gene>
    <name evidence="3" type="ORF">NJ959_20965</name>
</gene>
<evidence type="ECO:0000259" key="2">
    <source>
        <dbReference type="Pfam" id="PF19266"/>
    </source>
</evidence>
<dbReference type="Pfam" id="PF19266">
    <property type="entry name" value="CIS_tube"/>
    <property type="match status" value="1"/>
</dbReference>